<feature type="domain" description="C2H2-type" evidence="1">
    <location>
        <begin position="6"/>
        <end position="27"/>
    </location>
</feature>
<gene>
    <name evidence="2" type="ORF">INT46_004062</name>
</gene>
<dbReference type="SMART" id="SM00355">
    <property type="entry name" value="ZnF_C2H2"/>
    <property type="match status" value="2"/>
</dbReference>
<proteinExistence type="predicted"/>
<name>A0A8H7V1P7_9FUNG</name>
<feature type="domain" description="C2H2-type" evidence="1">
    <location>
        <begin position="47"/>
        <end position="67"/>
    </location>
</feature>
<evidence type="ECO:0000259" key="1">
    <source>
        <dbReference type="PROSITE" id="PS00028"/>
    </source>
</evidence>
<comment type="caution">
    <text evidence="2">The sequence shown here is derived from an EMBL/GenBank/DDBJ whole genome shotgun (WGS) entry which is preliminary data.</text>
</comment>
<dbReference type="AlphaFoldDB" id="A0A8H7V1P7"/>
<organism evidence="2 3">
    <name type="scientific">Mucor plumbeus</name>
    <dbReference type="NCBI Taxonomy" id="97098"/>
    <lineage>
        <taxon>Eukaryota</taxon>
        <taxon>Fungi</taxon>
        <taxon>Fungi incertae sedis</taxon>
        <taxon>Mucoromycota</taxon>
        <taxon>Mucoromycotina</taxon>
        <taxon>Mucoromycetes</taxon>
        <taxon>Mucorales</taxon>
        <taxon>Mucorineae</taxon>
        <taxon>Mucoraceae</taxon>
        <taxon>Mucor</taxon>
    </lineage>
</organism>
<keyword evidence="3" id="KW-1185">Reference proteome</keyword>
<protein>
    <recommendedName>
        <fullName evidence="1">C2H2-type domain-containing protein</fullName>
    </recommendedName>
</protein>
<dbReference type="EMBL" id="JAEPRC010000326">
    <property type="protein sequence ID" value="KAG2200108.1"/>
    <property type="molecule type" value="Genomic_DNA"/>
</dbReference>
<dbReference type="Proteomes" id="UP000650833">
    <property type="component" value="Unassembled WGS sequence"/>
</dbReference>
<dbReference type="OrthoDB" id="2289025at2759"/>
<sequence>MSNVKCSHCSDTFTTKSRRNIHTIECHVLHVKIGENILDRKEGGFPCHACQKYLKNGATLKIHLKKHQLSCDFIFDSTVEIPKDLAVHDTPVSVATKLPFVQDVLKSPAPIDNDFPANTSNSSADVLPLNVDVCSTDNNVFELDFAVPTEHERLIFENIDVSCRFHDFQLQVKRRLNENKHLTLVENVQHLLALSSILLLKPGRTHTDIHEHITFNQCENLLIHILNSNGITSQMFPSATKEKLEGIVHNLIDNVSNDFISRKKHALPRFVIEDGPQEIELITRYLQAALVPLFENIDKHILFRWTSISDNDKVIMLRPDASINVVYGAALDQRLGCGEIKSQYQALNHRLTGLDLIRVARLAKAASDKYKAIATFAFTVVGNHATFYVLHRAKANIYTMSEVEHIQLALKLADIPLFIAQSSKIAKIISSFEHVLNCGTHHYDDHPPTLTDHMLLQAINSKTSRKRKSISSHYNH</sequence>
<dbReference type="InterPro" id="IPR013087">
    <property type="entry name" value="Znf_C2H2_type"/>
</dbReference>
<evidence type="ECO:0000313" key="3">
    <source>
        <dbReference type="Proteomes" id="UP000650833"/>
    </source>
</evidence>
<accession>A0A8H7V1P7</accession>
<evidence type="ECO:0000313" key="2">
    <source>
        <dbReference type="EMBL" id="KAG2200108.1"/>
    </source>
</evidence>
<reference evidence="2" key="1">
    <citation type="submission" date="2020-12" db="EMBL/GenBank/DDBJ databases">
        <title>Metabolic potential, ecology and presence of endohyphal bacteria is reflected in genomic diversity of Mucoromycotina.</title>
        <authorList>
            <person name="Muszewska A."/>
            <person name="Okrasinska A."/>
            <person name="Steczkiewicz K."/>
            <person name="Drgas O."/>
            <person name="Orlowska M."/>
            <person name="Perlinska-Lenart U."/>
            <person name="Aleksandrzak-Piekarczyk T."/>
            <person name="Szatraj K."/>
            <person name="Zielenkiewicz U."/>
            <person name="Pilsyk S."/>
            <person name="Malc E."/>
            <person name="Mieczkowski P."/>
            <person name="Kruszewska J.S."/>
            <person name="Biernat P."/>
            <person name="Pawlowska J."/>
        </authorList>
    </citation>
    <scope>NUCLEOTIDE SEQUENCE</scope>
    <source>
        <strain evidence="2">CBS 226.32</strain>
    </source>
</reference>
<dbReference type="PROSITE" id="PS00028">
    <property type="entry name" value="ZINC_FINGER_C2H2_1"/>
    <property type="match status" value="2"/>
</dbReference>